<dbReference type="PANTHER" id="PTHR10366">
    <property type="entry name" value="NAD DEPENDENT EPIMERASE/DEHYDRATASE"/>
    <property type="match status" value="1"/>
</dbReference>
<evidence type="ECO:0000256" key="2">
    <source>
        <dbReference type="ARBA" id="ARBA00023445"/>
    </source>
</evidence>
<dbReference type="InterPro" id="IPR050425">
    <property type="entry name" value="NAD(P)_dehydrat-like"/>
</dbReference>
<dbReference type="InterPro" id="IPR036291">
    <property type="entry name" value="NAD(P)-bd_dom_sf"/>
</dbReference>
<dbReference type="SUPFAM" id="SSF51735">
    <property type="entry name" value="NAD(P)-binding Rossmann-fold domains"/>
    <property type="match status" value="1"/>
</dbReference>
<dbReference type="Proteomes" id="UP000235371">
    <property type="component" value="Unassembled WGS sequence"/>
</dbReference>
<keyword evidence="1" id="KW-0560">Oxidoreductase</keyword>
<evidence type="ECO:0000259" key="3">
    <source>
        <dbReference type="Pfam" id="PF01370"/>
    </source>
</evidence>
<dbReference type="InParanoid" id="A0A2J6SJ34"/>
<dbReference type="Gene3D" id="3.40.50.720">
    <property type="entry name" value="NAD(P)-binding Rossmann-like Domain"/>
    <property type="match status" value="1"/>
</dbReference>
<name>A0A2J6SJ34_9HELO</name>
<dbReference type="PANTHER" id="PTHR10366:SF564">
    <property type="entry name" value="STEROL-4-ALPHA-CARBOXYLATE 3-DEHYDROGENASE, DECARBOXYLATING"/>
    <property type="match status" value="1"/>
</dbReference>
<evidence type="ECO:0000313" key="4">
    <source>
        <dbReference type="EMBL" id="PMD50768.1"/>
    </source>
</evidence>
<dbReference type="GO" id="GO:0016616">
    <property type="term" value="F:oxidoreductase activity, acting on the CH-OH group of donors, NAD or NADP as acceptor"/>
    <property type="evidence" value="ECO:0007669"/>
    <property type="project" value="TreeGrafter"/>
</dbReference>
<protein>
    <submittedName>
        <fullName evidence="4">NAD(P)-binding protein</fullName>
    </submittedName>
</protein>
<dbReference type="Pfam" id="PF01370">
    <property type="entry name" value="Epimerase"/>
    <property type="match status" value="1"/>
</dbReference>
<dbReference type="OrthoDB" id="2735536at2759"/>
<dbReference type="EMBL" id="KZ613913">
    <property type="protein sequence ID" value="PMD50768.1"/>
    <property type="molecule type" value="Genomic_DNA"/>
</dbReference>
<comment type="similarity">
    <text evidence="2">Belongs to the NAD(P)-dependent epimerase/dehydratase family. Dihydroflavonol-4-reductase subfamily.</text>
</comment>
<sequence length="363" mass="38800">MAIPPSNGKTVLITGINGYIASVLGLALLERGYTLRGTSRRIASSERLLKGPYAPYVDRVKIYEVSDMTIDGAFDEASKGVDGIFHTASPVDFSITTFDEMVIPAVRGAETILASALKAGSQLTSIVITSSLIAVVDPVEGEYVFTEKDYATFSLEKALKDKEVGVSTPAGVLYGASKTASDRAVWKFRDAHKPKFSISTINPSVVMGPPIILPSSGSKLNETLRPIWDIFSGATTDVPPYIGTGSFVDVRNVATMHIWAFENAKKSDGERYLGVQGFGPMQAAADILNDAYKGTEIGEKITKGTPGEGYVGYDKETGKVDTIGPLPGARRISGQKAVKEMGLQYIPFQQSIVDTAKALEALT</sequence>
<proteinExistence type="inferred from homology"/>
<gene>
    <name evidence="4" type="ORF">K444DRAFT_604223</name>
</gene>
<dbReference type="STRING" id="1095630.A0A2J6SJ34"/>
<organism evidence="4 5">
    <name type="scientific">Hyaloscypha bicolor E</name>
    <dbReference type="NCBI Taxonomy" id="1095630"/>
    <lineage>
        <taxon>Eukaryota</taxon>
        <taxon>Fungi</taxon>
        <taxon>Dikarya</taxon>
        <taxon>Ascomycota</taxon>
        <taxon>Pezizomycotina</taxon>
        <taxon>Leotiomycetes</taxon>
        <taxon>Helotiales</taxon>
        <taxon>Hyaloscyphaceae</taxon>
        <taxon>Hyaloscypha</taxon>
        <taxon>Hyaloscypha bicolor</taxon>
    </lineage>
</organism>
<dbReference type="AlphaFoldDB" id="A0A2J6SJ34"/>
<dbReference type="RefSeq" id="XP_024727672.1">
    <property type="nucleotide sequence ID" value="XM_024878801.1"/>
</dbReference>
<accession>A0A2J6SJ34</accession>
<feature type="domain" description="NAD-dependent epimerase/dehydratase" evidence="3">
    <location>
        <begin position="11"/>
        <end position="271"/>
    </location>
</feature>
<dbReference type="GeneID" id="36586878"/>
<evidence type="ECO:0000256" key="1">
    <source>
        <dbReference type="ARBA" id="ARBA00023002"/>
    </source>
</evidence>
<evidence type="ECO:0000313" key="5">
    <source>
        <dbReference type="Proteomes" id="UP000235371"/>
    </source>
</evidence>
<dbReference type="InterPro" id="IPR001509">
    <property type="entry name" value="Epimerase_deHydtase"/>
</dbReference>
<reference evidence="4 5" key="1">
    <citation type="submission" date="2016-04" db="EMBL/GenBank/DDBJ databases">
        <title>A degradative enzymes factory behind the ericoid mycorrhizal symbiosis.</title>
        <authorList>
            <consortium name="DOE Joint Genome Institute"/>
            <person name="Martino E."/>
            <person name="Morin E."/>
            <person name="Grelet G."/>
            <person name="Kuo A."/>
            <person name="Kohler A."/>
            <person name="Daghino S."/>
            <person name="Barry K."/>
            <person name="Choi C."/>
            <person name="Cichocki N."/>
            <person name="Clum A."/>
            <person name="Copeland A."/>
            <person name="Hainaut M."/>
            <person name="Haridas S."/>
            <person name="Labutti K."/>
            <person name="Lindquist E."/>
            <person name="Lipzen A."/>
            <person name="Khouja H.-R."/>
            <person name="Murat C."/>
            <person name="Ohm R."/>
            <person name="Olson A."/>
            <person name="Spatafora J."/>
            <person name="Veneault-Fourrey C."/>
            <person name="Henrissat B."/>
            <person name="Grigoriev I."/>
            <person name="Martin F."/>
            <person name="Perotto S."/>
        </authorList>
    </citation>
    <scope>NUCLEOTIDE SEQUENCE [LARGE SCALE GENOMIC DNA]</scope>
    <source>
        <strain evidence="4 5">E</strain>
    </source>
</reference>
<keyword evidence="5" id="KW-1185">Reference proteome</keyword>